<protein>
    <submittedName>
        <fullName evidence="2">Helix-turn-helix transcriptional regulator</fullName>
    </submittedName>
</protein>
<dbReference type="EMBL" id="JBAHUZ010000033">
    <property type="protein sequence ID" value="MEJ4139523.1"/>
    <property type="molecule type" value="Genomic_DNA"/>
</dbReference>
<dbReference type="SMART" id="SM00530">
    <property type="entry name" value="HTH_XRE"/>
    <property type="match status" value="1"/>
</dbReference>
<proteinExistence type="predicted"/>
<dbReference type="CDD" id="cd00093">
    <property type="entry name" value="HTH_XRE"/>
    <property type="match status" value="1"/>
</dbReference>
<dbReference type="InterPro" id="IPR001387">
    <property type="entry name" value="Cro/C1-type_HTH"/>
</dbReference>
<gene>
    <name evidence="2" type="ORF">V5S76_10465</name>
</gene>
<dbReference type="RefSeq" id="WP_337896086.1">
    <property type="nucleotide sequence ID" value="NZ_JBAHUZ010000033.1"/>
</dbReference>
<dbReference type="PROSITE" id="PS50943">
    <property type="entry name" value="HTH_CROC1"/>
    <property type="match status" value="1"/>
</dbReference>
<organism evidence="2 3">
    <name type="scientific">Corynebacterium marquesiae</name>
    <dbReference type="NCBI Taxonomy" id="2913503"/>
    <lineage>
        <taxon>Bacteria</taxon>
        <taxon>Bacillati</taxon>
        <taxon>Actinomycetota</taxon>
        <taxon>Actinomycetes</taxon>
        <taxon>Mycobacteriales</taxon>
        <taxon>Corynebacteriaceae</taxon>
        <taxon>Corynebacterium</taxon>
    </lineage>
</organism>
<dbReference type="Proteomes" id="UP001372244">
    <property type="component" value="Unassembled WGS sequence"/>
</dbReference>
<evidence type="ECO:0000313" key="3">
    <source>
        <dbReference type="Proteomes" id="UP001372244"/>
    </source>
</evidence>
<name>A0ABU8P6U4_9CORY</name>
<dbReference type="Pfam" id="PF01381">
    <property type="entry name" value="HTH_3"/>
    <property type="match status" value="1"/>
</dbReference>
<evidence type="ECO:0000313" key="2">
    <source>
        <dbReference type="EMBL" id="MEJ4139523.1"/>
    </source>
</evidence>
<accession>A0ABU8P6U4</accession>
<sequence length="97" mass="11465">MTELEFATVQEEIAEAMKEKRKQQGLSLQEVADHMGIHMTSYRRIEIGQQRLKIDEAIKAENLLQFGLYEIMRRWAEEFNKPPKEIVIKGRTYRLAN</sequence>
<comment type="caution">
    <text evidence="2">The sequence shown here is derived from an EMBL/GenBank/DDBJ whole genome shotgun (WGS) entry which is preliminary data.</text>
</comment>
<dbReference type="SUPFAM" id="SSF47413">
    <property type="entry name" value="lambda repressor-like DNA-binding domains"/>
    <property type="match status" value="1"/>
</dbReference>
<dbReference type="Gene3D" id="1.10.260.40">
    <property type="entry name" value="lambda repressor-like DNA-binding domains"/>
    <property type="match status" value="1"/>
</dbReference>
<evidence type="ECO:0000259" key="1">
    <source>
        <dbReference type="PROSITE" id="PS50943"/>
    </source>
</evidence>
<dbReference type="InterPro" id="IPR010982">
    <property type="entry name" value="Lambda_DNA-bd_dom_sf"/>
</dbReference>
<keyword evidence="3" id="KW-1185">Reference proteome</keyword>
<reference evidence="2 3" key="1">
    <citation type="submission" date="2024-02" db="EMBL/GenBank/DDBJ databases">
        <title>Whole genome sequencing and characterization of Corynebacterium isolated from the ocular surface of dry eye disease sufferers.</title>
        <authorList>
            <person name="Naqvi M."/>
        </authorList>
    </citation>
    <scope>NUCLEOTIDE SEQUENCE [LARGE SCALE GENOMIC DNA]</scope>
    <source>
        <strain evidence="2 3">PCR27</strain>
    </source>
</reference>
<feature type="domain" description="HTH cro/C1-type" evidence="1">
    <location>
        <begin position="17"/>
        <end position="71"/>
    </location>
</feature>